<keyword evidence="4" id="KW-0539">Nucleus</keyword>
<dbReference type="OMA" id="LIADHIQ"/>
<dbReference type="InterPro" id="IPR050937">
    <property type="entry name" value="TEC1_TEAD_TF"/>
</dbReference>
<evidence type="ECO:0000256" key="2">
    <source>
        <dbReference type="ARBA" id="ARBA00023015"/>
    </source>
</evidence>
<dbReference type="PRINTS" id="PR00065">
    <property type="entry name" value="TEADOMAIN"/>
</dbReference>
<keyword evidence="8" id="KW-1185">Reference proteome</keyword>
<keyword evidence="2" id="KW-0805">Transcription regulation</keyword>
<organism evidence="7 8">
    <name type="scientific">Nematostella vectensis</name>
    <name type="common">Starlet sea anemone</name>
    <dbReference type="NCBI Taxonomy" id="45351"/>
    <lineage>
        <taxon>Eukaryota</taxon>
        <taxon>Metazoa</taxon>
        <taxon>Cnidaria</taxon>
        <taxon>Anthozoa</taxon>
        <taxon>Hexacorallia</taxon>
        <taxon>Actiniaria</taxon>
        <taxon>Edwardsiidae</taxon>
        <taxon>Nematostella</taxon>
    </lineage>
</organism>
<evidence type="ECO:0000256" key="4">
    <source>
        <dbReference type="ARBA" id="ARBA00023242"/>
    </source>
</evidence>
<dbReference type="Pfam" id="PF01285">
    <property type="entry name" value="TEA"/>
    <property type="match status" value="1"/>
</dbReference>
<dbReference type="PANTHER" id="PTHR11834:SF0">
    <property type="entry name" value="PROTEIN SCALLOPED"/>
    <property type="match status" value="1"/>
</dbReference>
<dbReference type="PROSITE" id="PS51088">
    <property type="entry name" value="TEA_2"/>
    <property type="match status" value="1"/>
</dbReference>
<dbReference type="Gene3D" id="6.10.20.40">
    <property type="entry name" value="TEA/ATTS domain"/>
    <property type="match status" value="1"/>
</dbReference>
<comment type="subcellular location">
    <subcellularLocation>
        <location evidence="1">Nucleus</location>
    </subcellularLocation>
</comment>
<dbReference type="InterPro" id="IPR000818">
    <property type="entry name" value="TEA/ATTS_dom"/>
</dbReference>
<reference evidence="7 8" key="1">
    <citation type="journal article" date="2007" name="Science">
        <title>Sea anemone genome reveals ancestral eumetazoan gene repertoire and genomic organization.</title>
        <authorList>
            <person name="Putnam N.H."/>
            <person name="Srivastava M."/>
            <person name="Hellsten U."/>
            <person name="Dirks B."/>
            <person name="Chapman J."/>
            <person name="Salamov A."/>
            <person name="Terry A."/>
            <person name="Shapiro H."/>
            <person name="Lindquist E."/>
            <person name="Kapitonov V.V."/>
            <person name="Jurka J."/>
            <person name="Genikhovich G."/>
            <person name="Grigoriev I.V."/>
            <person name="Lucas S.M."/>
            <person name="Steele R.E."/>
            <person name="Finnerty J.R."/>
            <person name="Technau U."/>
            <person name="Martindale M.Q."/>
            <person name="Rokhsar D.S."/>
        </authorList>
    </citation>
    <scope>NUCLEOTIDE SEQUENCE [LARGE SCALE GENOMIC DNA]</scope>
    <source>
        <strain evidence="8">CH2 X CH6</strain>
    </source>
</reference>
<evidence type="ECO:0000256" key="1">
    <source>
        <dbReference type="ARBA" id="ARBA00004123"/>
    </source>
</evidence>
<sequence length="83" mass="9580">MAEGEGLWAGDIEQSFQEALAIYPPCGRQKIMLSTKDKMYGRNELIARYILMKTGKMRTRKQVASHIQVLARKKIRQIQSKIK</sequence>
<evidence type="ECO:0000256" key="5">
    <source>
        <dbReference type="PROSITE-ProRule" id="PRU00505"/>
    </source>
</evidence>
<dbReference type="SMART" id="SM00426">
    <property type="entry name" value="TEA"/>
    <property type="match status" value="1"/>
</dbReference>
<dbReference type="PANTHER" id="PTHR11834">
    <property type="entry name" value="TRANSCRIPTIONAL ENHANCER FACTOR TEF RELATED"/>
    <property type="match status" value="1"/>
</dbReference>
<dbReference type="InParanoid" id="A7RMG8"/>
<evidence type="ECO:0000256" key="3">
    <source>
        <dbReference type="ARBA" id="ARBA00023163"/>
    </source>
</evidence>
<dbReference type="Proteomes" id="UP000001593">
    <property type="component" value="Unassembled WGS sequence"/>
</dbReference>
<evidence type="ECO:0000313" key="7">
    <source>
        <dbReference type="EMBL" id="EDO47339.1"/>
    </source>
</evidence>
<dbReference type="eggNOG" id="KOG3841">
    <property type="taxonomic scope" value="Eukaryota"/>
</dbReference>
<dbReference type="GO" id="GO:0003700">
    <property type="term" value="F:DNA-binding transcription factor activity"/>
    <property type="evidence" value="ECO:0007669"/>
    <property type="project" value="InterPro"/>
</dbReference>
<dbReference type="EMBL" id="DS469520">
    <property type="protein sequence ID" value="EDO47339.1"/>
    <property type="molecule type" value="Genomic_DNA"/>
</dbReference>
<keyword evidence="3" id="KW-0804">Transcription</keyword>
<dbReference type="InterPro" id="IPR038096">
    <property type="entry name" value="TEA/ATTS_sf"/>
</dbReference>
<feature type="DNA-binding region" description="TEA" evidence="5">
    <location>
        <begin position="1"/>
        <end position="77"/>
    </location>
</feature>
<dbReference type="STRING" id="45351.A7RMG8"/>
<dbReference type="PhylomeDB" id="A7RMG8"/>
<accession>A7RMG8</accession>
<proteinExistence type="predicted"/>
<protein>
    <recommendedName>
        <fullName evidence="6">TEA domain-containing protein</fullName>
    </recommendedName>
</protein>
<dbReference type="HOGENOM" id="CLU_2549535_0_0_1"/>
<evidence type="ECO:0000313" key="8">
    <source>
        <dbReference type="Proteomes" id="UP000001593"/>
    </source>
</evidence>
<gene>
    <name evidence="7" type="ORF">NEMVEDRAFT_v1g86806</name>
</gene>
<feature type="domain" description="TEA" evidence="6">
    <location>
        <begin position="1"/>
        <end position="77"/>
    </location>
</feature>
<dbReference type="AlphaFoldDB" id="A7RMG8"/>
<feature type="non-terminal residue" evidence="7">
    <location>
        <position position="83"/>
    </location>
</feature>
<evidence type="ECO:0000259" key="6">
    <source>
        <dbReference type="PROSITE" id="PS51088"/>
    </source>
</evidence>
<dbReference type="GO" id="GO:0005634">
    <property type="term" value="C:nucleus"/>
    <property type="evidence" value="ECO:0007669"/>
    <property type="project" value="UniProtKB-SubCell"/>
</dbReference>
<name>A7RMG8_NEMVE</name>